<dbReference type="RefSeq" id="WP_166119507.1">
    <property type="nucleotide sequence ID" value="NZ_JAPIUX010000001.1"/>
</dbReference>
<dbReference type="SUPFAM" id="SSF110087">
    <property type="entry name" value="DR1885-like metal-binding protein"/>
    <property type="match status" value="1"/>
</dbReference>
<dbReference type="Gene3D" id="2.60.40.1890">
    <property type="entry name" value="PCu(A)C copper chaperone"/>
    <property type="match status" value="1"/>
</dbReference>
<feature type="signal peptide" evidence="1">
    <location>
        <begin position="1"/>
        <end position="25"/>
    </location>
</feature>
<evidence type="ECO:0000256" key="1">
    <source>
        <dbReference type="SAM" id="SignalP"/>
    </source>
</evidence>
<evidence type="ECO:0000313" key="2">
    <source>
        <dbReference type="EMBL" id="MCX2560440.1"/>
    </source>
</evidence>
<reference evidence="2 3" key="1">
    <citation type="submission" date="2022-11" db="EMBL/GenBank/DDBJ databases">
        <title>Genome sequencing of Acetobacter type strain.</title>
        <authorList>
            <person name="Heo J."/>
            <person name="Lee D."/>
            <person name="Han B.-H."/>
            <person name="Hong S.-B."/>
            <person name="Kwon S.-W."/>
        </authorList>
    </citation>
    <scope>NUCLEOTIDE SEQUENCE [LARGE SCALE GENOMIC DNA]</scope>
    <source>
        <strain evidence="2 3">KACC 21251</strain>
    </source>
</reference>
<keyword evidence="3" id="KW-1185">Reference proteome</keyword>
<organism evidence="2 3">
    <name type="scientific">Acetobacter farinalis</name>
    <dbReference type="NCBI Taxonomy" id="1260984"/>
    <lineage>
        <taxon>Bacteria</taxon>
        <taxon>Pseudomonadati</taxon>
        <taxon>Pseudomonadota</taxon>
        <taxon>Alphaproteobacteria</taxon>
        <taxon>Acetobacterales</taxon>
        <taxon>Acetobacteraceae</taxon>
        <taxon>Acetobacter</taxon>
    </lineage>
</organism>
<name>A0ABT3Q569_9PROT</name>
<dbReference type="InterPro" id="IPR036182">
    <property type="entry name" value="PCuAC_sf"/>
</dbReference>
<dbReference type="Proteomes" id="UP001526446">
    <property type="component" value="Unassembled WGS sequence"/>
</dbReference>
<gene>
    <name evidence="2" type="ORF">OQ252_03330</name>
</gene>
<dbReference type="InterPro" id="IPR007410">
    <property type="entry name" value="LpqE-like"/>
</dbReference>
<proteinExistence type="predicted"/>
<keyword evidence="1" id="KW-0732">Signal</keyword>
<sequence length="162" mass="17403">MKIRFRDGFVFALLAGAALSGPVLAEDHSSGNALPGQSDAQKDITITNASMQFIHGEGRMAAVYFTIKNDGENAHLITDVQSPACHTLVGHHSDQEGLPGLFTHLALPAHTTLVFPRGGYYLLCLDTNAADQPEQRVPFTFTFLGGSSKTVTIPIDQSHRAD</sequence>
<dbReference type="Pfam" id="PF04314">
    <property type="entry name" value="PCuAC"/>
    <property type="match status" value="1"/>
</dbReference>
<accession>A0ABT3Q569</accession>
<feature type="chain" id="PRO_5045288393" evidence="1">
    <location>
        <begin position="26"/>
        <end position="162"/>
    </location>
</feature>
<evidence type="ECO:0000313" key="3">
    <source>
        <dbReference type="Proteomes" id="UP001526446"/>
    </source>
</evidence>
<dbReference type="EMBL" id="JAPIUX010000001">
    <property type="protein sequence ID" value="MCX2560440.1"/>
    <property type="molecule type" value="Genomic_DNA"/>
</dbReference>
<protein>
    <submittedName>
        <fullName evidence="2">Copper chaperone PCu(A)C</fullName>
    </submittedName>
</protein>
<comment type="caution">
    <text evidence="2">The sequence shown here is derived from an EMBL/GenBank/DDBJ whole genome shotgun (WGS) entry which is preliminary data.</text>
</comment>